<dbReference type="EMBL" id="JABFTP020000103">
    <property type="protein sequence ID" value="KAL3278329.1"/>
    <property type="molecule type" value="Genomic_DNA"/>
</dbReference>
<comment type="caution">
    <text evidence="1">The sequence shown here is derived from an EMBL/GenBank/DDBJ whole genome shotgun (WGS) entry which is preliminary data.</text>
</comment>
<evidence type="ECO:0000313" key="1">
    <source>
        <dbReference type="EMBL" id="KAL3278329.1"/>
    </source>
</evidence>
<reference evidence="1 2" key="1">
    <citation type="journal article" date="2021" name="BMC Biol.">
        <title>Horizontally acquired antibacterial genes associated with adaptive radiation of ladybird beetles.</title>
        <authorList>
            <person name="Li H.S."/>
            <person name="Tang X.F."/>
            <person name="Huang Y.H."/>
            <person name="Xu Z.Y."/>
            <person name="Chen M.L."/>
            <person name="Du X.Y."/>
            <person name="Qiu B.Y."/>
            <person name="Chen P.T."/>
            <person name="Zhang W."/>
            <person name="Slipinski A."/>
            <person name="Escalona H.E."/>
            <person name="Waterhouse R.M."/>
            <person name="Zwick A."/>
            <person name="Pang H."/>
        </authorList>
    </citation>
    <scope>NUCLEOTIDE SEQUENCE [LARGE SCALE GENOMIC DNA]</scope>
    <source>
        <strain evidence="1">SYSU2018</strain>
    </source>
</reference>
<dbReference type="Proteomes" id="UP001516400">
    <property type="component" value="Unassembled WGS sequence"/>
</dbReference>
<evidence type="ECO:0000313" key="2">
    <source>
        <dbReference type="Proteomes" id="UP001516400"/>
    </source>
</evidence>
<organism evidence="1 2">
    <name type="scientific">Cryptolaemus montrouzieri</name>
    <dbReference type="NCBI Taxonomy" id="559131"/>
    <lineage>
        <taxon>Eukaryota</taxon>
        <taxon>Metazoa</taxon>
        <taxon>Ecdysozoa</taxon>
        <taxon>Arthropoda</taxon>
        <taxon>Hexapoda</taxon>
        <taxon>Insecta</taxon>
        <taxon>Pterygota</taxon>
        <taxon>Neoptera</taxon>
        <taxon>Endopterygota</taxon>
        <taxon>Coleoptera</taxon>
        <taxon>Polyphaga</taxon>
        <taxon>Cucujiformia</taxon>
        <taxon>Coccinelloidea</taxon>
        <taxon>Coccinellidae</taxon>
        <taxon>Scymninae</taxon>
        <taxon>Scymnini</taxon>
        <taxon>Cryptolaemus</taxon>
    </lineage>
</organism>
<gene>
    <name evidence="1" type="ORF">HHI36_013660</name>
</gene>
<dbReference type="AlphaFoldDB" id="A0ABD2NIF8"/>
<accession>A0ABD2NIF8</accession>
<name>A0ABD2NIF8_9CUCU</name>
<protein>
    <submittedName>
        <fullName evidence="1">Uncharacterized protein</fullName>
    </submittedName>
</protein>
<proteinExistence type="predicted"/>
<sequence>MKDSLISPEALVAKINDSDSRSNNLMIYNFKESDSTRGEERKRDDVGMVNAFINELTNGVSDVDVTSNDIFKVLRVGKSTLDHPRPLKVVTSSASKVKNVLKNKANIKNSGRFSTVRHNKIC</sequence>
<keyword evidence="2" id="KW-1185">Reference proteome</keyword>